<evidence type="ECO:0000256" key="2">
    <source>
        <dbReference type="ARBA" id="ARBA00023054"/>
    </source>
</evidence>
<dbReference type="VEuPathDB" id="TrichDB:TVAG_384100"/>
<gene>
    <name evidence="4" type="ORF">TVAG_384100</name>
</gene>
<sequence>MEKAYKNFCDKLPVHESISFDVMKYCIRINDMATFDELTINFRNTDYSLEQLLKLLKLSPLTWSFASKKIVEKEPDGSVCIPLPRYYFISEDNGIIPAQVADIIMKDPELQSQLTAYDCINLLSMINQNYTDISPLISLLTKFGLITDPSQINENTSLTDIQEIVYNSPKIDELIKEDIEGFANIIAPHHDFITKVTGIEVSKEFYDKIVHIYVNDVDHQSRYFSRKNSMKKGTKESTLMEKYFEAFLTHPINRKHVDFKQLCISNMNISVIRQFEYTEEEISYLKTIPFLREHLLYNHNNFKFYTIQEIIELGNYEVTINAILAKPLTPEEITVIKVFLRPKILVMMQINDQSDSEKFFMRTIFKRKELCNEFPNNILLYFFIPVVTFDEECSNILDVLITGDLADEQKFDIFMKIPINQKTKDFILSRKEKIDKSCLIIFSARASMHIVEKGTPIGDIYFARIFSVLDRIKFTNRIYYHLLYILYILFIFWKKFFSYELNFFPNSRNISIPRLVAY</sequence>
<organism evidence="4 5">
    <name type="scientific">Trichomonas vaginalis (strain ATCC PRA-98 / G3)</name>
    <dbReference type="NCBI Taxonomy" id="412133"/>
    <lineage>
        <taxon>Eukaryota</taxon>
        <taxon>Metamonada</taxon>
        <taxon>Parabasalia</taxon>
        <taxon>Trichomonadida</taxon>
        <taxon>Trichomonadidae</taxon>
        <taxon>Trichomonas</taxon>
    </lineage>
</organism>
<keyword evidence="3" id="KW-0472">Membrane</keyword>
<dbReference type="InterPro" id="IPR042420">
    <property type="entry name" value="RAI14/UACA"/>
</dbReference>
<keyword evidence="2" id="KW-0175">Coiled coil</keyword>
<name>A2F0A9_TRIV3</name>
<dbReference type="KEGG" id="tva:4759498"/>
<proteinExistence type="predicted"/>
<accession>A2F0A9</accession>
<keyword evidence="1" id="KW-0677">Repeat</keyword>
<keyword evidence="3" id="KW-1133">Transmembrane helix</keyword>
<dbReference type="VEuPathDB" id="TrichDB:TVAGG3_0480940"/>
<dbReference type="PANTHER" id="PTHR24129:SF2">
    <property type="entry name" value="DUF3447 DOMAIN-CONTAINING PROTEIN"/>
    <property type="match status" value="1"/>
</dbReference>
<dbReference type="PANTHER" id="PTHR24129">
    <property type="entry name" value="ANKYCORBIN"/>
    <property type="match status" value="1"/>
</dbReference>
<feature type="transmembrane region" description="Helical" evidence="3">
    <location>
        <begin position="478"/>
        <end position="497"/>
    </location>
</feature>
<evidence type="ECO:0000313" key="4">
    <source>
        <dbReference type="EMBL" id="EAY01671.1"/>
    </source>
</evidence>
<dbReference type="EMBL" id="DS113560">
    <property type="protein sequence ID" value="EAY01671.1"/>
    <property type="molecule type" value="Genomic_DNA"/>
</dbReference>
<reference evidence="4" key="2">
    <citation type="journal article" date="2007" name="Science">
        <title>Draft genome sequence of the sexually transmitted pathogen Trichomonas vaginalis.</title>
        <authorList>
            <person name="Carlton J.M."/>
            <person name="Hirt R.P."/>
            <person name="Silva J.C."/>
            <person name="Delcher A.L."/>
            <person name="Schatz M."/>
            <person name="Zhao Q."/>
            <person name="Wortman J.R."/>
            <person name="Bidwell S.L."/>
            <person name="Alsmark U.C.M."/>
            <person name="Besteiro S."/>
            <person name="Sicheritz-Ponten T."/>
            <person name="Noel C.J."/>
            <person name="Dacks J.B."/>
            <person name="Foster P.G."/>
            <person name="Simillion C."/>
            <person name="Van de Peer Y."/>
            <person name="Miranda-Saavedra D."/>
            <person name="Barton G.J."/>
            <person name="Westrop G.D."/>
            <person name="Mueller S."/>
            <person name="Dessi D."/>
            <person name="Fiori P.L."/>
            <person name="Ren Q."/>
            <person name="Paulsen I."/>
            <person name="Zhang H."/>
            <person name="Bastida-Corcuera F.D."/>
            <person name="Simoes-Barbosa A."/>
            <person name="Brown M.T."/>
            <person name="Hayes R.D."/>
            <person name="Mukherjee M."/>
            <person name="Okumura C.Y."/>
            <person name="Schneider R."/>
            <person name="Smith A.J."/>
            <person name="Vanacova S."/>
            <person name="Villalvazo M."/>
            <person name="Haas B.J."/>
            <person name="Pertea M."/>
            <person name="Feldblyum T.V."/>
            <person name="Utterback T.R."/>
            <person name="Shu C.L."/>
            <person name="Osoegawa K."/>
            <person name="de Jong P.J."/>
            <person name="Hrdy I."/>
            <person name="Horvathova L."/>
            <person name="Zubacova Z."/>
            <person name="Dolezal P."/>
            <person name="Malik S.B."/>
            <person name="Logsdon J.M. Jr."/>
            <person name="Henze K."/>
            <person name="Gupta A."/>
            <person name="Wang C.C."/>
            <person name="Dunne R.L."/>
            <person name="Upcroft J.A."/>
            <person name="Upcroft P."/>
            <person name="White O."/>
            <person name="Salzberg S.L."/>
            <person name="Tang P."/>
            <person name="Chiu C.-H."/>
            <person name="Lee Y.-S."/>
            <person name="Embley T.M."/>
            <person name="Coombs G.H."/>
            <person name="Mottram J.C."/>
            <person name="Tachezy J."/>
            <person name="Fraser-Liggett C.M."/>
            <person name="Johnson P.J."/>
        </authorList>
    </citation>
    <scope>NUCLEOTIDE SEQUENCE [LARGE SCALE GENOMIC DNA]</scope>
    <source>
        <strain evidence="4">G3</strain>
    </source>
</reference>
<dbReference type="GO" id="GO:0003779">
    <property type="term" value="F:actin binding"/>
    <property type="evidence" value="ECO:0007669"/>
    <property type="project" value="InterPro"/>
</dbReference>
<dbReference type="Proteomes" id="UP000001542">
    <property type="component" value="Unassembled WGS sequence"/>
</dbReference>
<dbReference type="AlphaFoldDB" id="A2F0A9"/>
<evidence type="ECO:0000313" key="5">
    <source>
        <dbReference type="Proteomes" id="UP000001542"/>
    </source>
</evidence>
<dbReference type="RefSeq" id="XP_001314264.1">
    <property type="nucleotide sequence ID" value="XM_001314248.1"/>
</dbReference>
<dbReference type="InParanoid" id="A2F0A9"/>
<evidence type="ECO:0000256" key="1">
    <source>
        <dbReference type="ARBA" id="ARBA00022737"/>
    </source>
</evidence>
<keyword evidence="3" id="KW-0812">Transmembrane</keyword>
<reference evidence="4" key="1">
    <citation type="submission" date="2006-10" db="EMBL/GenBank/DDBJ databases">
        <authorList>
            <person name="Amadeo P."/>
            <person name="Zhao Q."/>
            <person name="Wortman J."/>
            <person name="Fraser-Liggett C."/>
            <person name="Carlton J."/>
        </authorList>
    </citation>
    <scope>NUCLEOTIDE SEQUENCE</scope>
    <source>
        <strain evidence="4">G3</strain>
    </source>
</reference>
<keyword evidence="5" id="KW-1185">Reference proteome</keyword>
<protein>
    <submittedName>
        <fullName evidence="4">Uncharacterized protein</fullName>
    </submittedName>
</protein>
<evidence type="ECO:0000256" key="3">
    <source>
        <dbReference type="SAM" id="Phobius"/>
    </source>
</evidence>